<keyword evidence="9" id="KW-0961">Cell wall biogenesis/degradation</keyword>
<dbReference type="PANTHER" id="PTHR47969">
    <property type="entry name" value="CHROMOSOME-ASSOCIATED KINESIN KIF4A-RELATED"/>
    <property type="match status" value="1"/>
</dbReference>
<dbReference type="PROSITE" id="PS50067">
    <property type="entry name" value="KINESIN_MOTOR_2"/>
    <property type="match status" value="1"/>
</dbReference>
<keyword evidence="4" id="KW-0150">Chloroplast</keyword>
<protein>
    <recommendedName>
        <fullName evidence="14">Kinesin motor domain-containing protein</fullName>
    </recommendedName>
</protein>
<dbReference type="EMBL" id="JABFUD020000019">
    <property type="protein sequence ID" value="KAI5065342.1"/>
    <property type="molecule type" value="Genomic_DNA"/>
</dbReference>
<evidence type="ECO:0000256" key="7">
    <source>
        <dbReference type="ARBA" id="ARBA00023054"/>
    </source>
</evidence>
<proteinExistence type="inferred from homology"/>
<evidence type="ECO:0000256" key="1">
    <source>
        <dbReference type="ARBA" id="ARBA00004496"/>
    </source>
</evidence>
<evidence type="ECO:0000256" key="9">
    <source>
        <dbReference type="ARBA" id="ARBA00023316"/>
    </source>
</evidence>
<feature type="compositionally biased region" description="Polar residues" evidence="13">
    <location>
        <begin position="1291"/>
        <end position="1307"/>
    </location>
</feature>
<feature type="region of interest" description="Disordered" evidence="13">
    <location>
        <begin position="1"/>
        <end position="21"/>
    </location>
</feature>
<feature type="compositionally biased region" description="Polar residues" evidence="13">
    <location>
        <begin position="1"/>
        <end position="17"/>
    </location>
</feature>
<dbReference type="PRINTS" id="PR00380">
    <property type="entry name" value="KINESINHEAVY"/>
</dbReference>
<dbReference type="InterPro" id="IPR027417">
    <property type="entry name" value="P-loop_NTPase"/>
</dbReference>
<keyword evidence="4" id="KW-0934">Plastid</keyword>
<gene>
    <name evidence="15" type="ORF">GOP47_0020037</name>
</gene>
<evidence type="ECO:0000256" key="12">
    <source>
        <dbReference type="SAM" id="Coils"/>
    </source>
</evidence>
<evidence type="ECO:0000313" key="16">
    <source>
        <dbReference type="Proteomes" id="UP000886520"/>
    </source>
</evidence>
<dbReference type="GO" id="GO:0071555">
    <property type="term" value="P:cell wall organization"/>
    <property type="evidence" value="ECO:0007669"/>
    <property type="project" value="UniProtKB-KW"/>
</dbReference>
<accession>A0A9D4UCN9</accession>
<dbReference type="InterPro" id="IPR001752">
    <property type="entry name" value="Kinesin_motor_dom"/>
</dbReference>
<evidence type="ECO:0000256" key="5">
    <source>
        <dbReference type="ARBA" id="ARBA00022741"/>
    </source>
</evidence>
<keyword evidence="5 11" id="KW-0547">Nucleotide-binding</keyword>
<evidence type="ECO:0000256" key="8">
    <source>
        <dbReference type="ARBA" id="ARBA00023175"/>
    </source>
</evidence>
<dbReference type="CDD" id="cd01372">
    <property type="entry name" value="KISc_KIF4"/>
    <property type="match status" value="1"/>
</dbReference>
<dbReference type="Pfam" id="PF00225">
    <property type="entry name" value="Kinesin"/>
    <property type="match status" value="1"/>
</dbReference>
<evidence type="ECO:0000256" key="11">
    <source>
        <dbReference type="PROSITE-ProRule" id="PRU00283"/>
    </source>
</evidence>
<dbReference type="InterPro" id="IPR019821">
    <property type="entry name" value="Kinesin_motor_CS"/>
</dbReference>
<feature type="region of interest" description="Disordered" evidence="13">
    <location>
        <begin position="1361"/>
        <end position="1429"/>
    </location>
</feature>
<feature type="region of interest" description="Disordered" evidence="13">
    <location>
        <begin position="1003"/>
        <end position="1084"/>
    </location>
</feature>
<evidence type="ECO:0000256" key="10">
    <source>
        <dbReference type="ARBA" id="ARBA00061175"/>
    </source>
</evidence>
<dbReference type="InterPro" id="IPR036961">
    <property type="entry name" value="Kinesin_motor_dom_sf"/>
</dbReference>
<comment type="subunit">
    <text evidence="2">Homodimer.</text>
</comment>
<feature type="binding site" evidence="11">
    <location>
        <begin position="104"/>
        <end position="111"/>
    </location>
    <ligand>
        <name>ATP</name>
        <dbReference type="ChEBI" id="CHEBI:30616"/>
    </ligand>
</feature>
<evidence type="ECO:0000313" key="15">
    <source>
        <dbReference type="EMBL" id="KAI5065342.1"/>
    </source>
</evidence>
<dbReference type="GO" id="GO:0005524">
    <property type="term" value="F:ATP binding"/>
    <property type="evidence" value="ECO:0007669"/>
    <property type="project" value="UniProtKB-UniRule"/>
</dbReference>
<evidence type="ECO:0000256" key="4">
    <source>
        <dbReference type="ARBA" id="ARBA00022528"/>
    </source>
</evidence>
<comment type="subcellular location">
    <subcellularLocation>
        <location evidence="1">Cytoplasm</location>
    </subcellularLocation>
</comment>
<reference evidence="15" key="1">
    <citation type="submission" date="2021-01" db="EMBL/GenBank/DDBJ databases">
        <title>Adiantum capillus-veneris genome.</title>
        <authorList>
            <person name="Fang Y."/>
            <person name="Liao Q."/>
        </authorList>
    </citation>
    <scope>NUCLEOTIDE SEQUENCE</scope>
    <source>
        <strain evidence="15">H3</strain>
        <tissue evidence="15">Leaf</tissue>
    </source>
</reference>
<dbReference type="GO" id="GO:0003777">
    <property type="term" value="F:microtubule motor activity"/>
    <property type="evidence" value="ECO:0007669"/>
    <property type="project" value="InterPro"/>
</dbReference>
<dbReference type="GO" id="GO:0007052">
    <property type="term" value="P:mitotic spindle organization"/>
    <property type="evidence" value="ECO:0007669"/>
    <property type="project" value="TreeGrafter"/>
</dbReference>
<dbReference type="PROSITE" id="PS00411">
    <property type="entry name" value="KINESIN_MOTOR_1"/>
    <property type="match status" value="1"/>
</dbReference>
<sequence>MEGNGTTDVSSPHSSGSAMGEGPQAVKVAVHIRPLIGAEVFQGCKDCVSVVPGEPQVQIGSHSFTFDHVYGSTGSPATAIFDECVAPLVEGLFQGYNATVLAYGQTGSGKTYTMGTGYTVGGSTEGIIPKVMELIFDRVTALKDRSEFQIRVSFIEILKEEVHDLLDPNPPIAVKSDAPSAFGSKSAPGKLIQIRENMNGEITLAGVTESGVRNLEEMAACLEQGSLCRATASTNMNTRSSRSHAIFTIALEQKRIAENLTKGSTGGCDEAADDFLCAKLHLVDLAGSERAKRTGADGVRFKEGVHINKGLLALGNVISALGDDKKRKEGGHVPYRDSKLTRLLQDSLGGNSRTVMIACISPADSNAEETLNTLKYANRTRNIQNKPIVNRDPMAAEMQRMRQQLEVLQAQILCMNEGGSFEETQILKQRIAWLETSLLEVQQDLRIARENLRQGTQHLLDTQVQRDKLQLKIEMLRNGKKWEEVNDDSESQGAGLLDSYAERIKILEEEIQRLRDTTSRSLAFGHQGYQDTTNSGPNNDSLVQSEVVEAAHMEEETVAKEMEHARLQDSLDKELEDLNRRLEQKEAEMRSFSKVDGVIIKQHFEKKIMELEEEKKTLQSERDKYLAELTSLANASDGHSQKLHETYAQKVKSLETQILELKKKQENQAQLMKQKQRSEEAAKRLQEEIQRIKSQKVQLQHKIKQESEQFRMWKALREKEVLQLKKEGRRNEYEMHKLQALHQRQKMVLQRKTEEAAAATRRLKDLLETRKANAREASTNGASTTNGPSGQNEKIMQNWLDYDLEVAVHIHKVRSSYEKETDTRAALAKELTQLKHEQDTQPTQLDNLSLTGGVSMSPGARRAKIALLESMLNASSSTLVAMASQLSEAEERERGFSGRARWQQVRSMGDAKNLLQAIFNLAVDARCKYWDKDLENKELRERFLELEGLLRQSEIHRQERERQQFAKEQQIFKMLTTATKAGTNATMKSCLEEISKHLIKLDESGPRQLQYPDKPMDSAASDNSCFEVQRGSGGQERTLPIHNADPDTTDISSGNEESDMDIDDIDEDVEDDDSDEDWCEMGKKLSSKTRNRKHKAEKSSSQIEQASIQEQAADLCCSCSKQSGCKTGKCACKASGSFCGSNCQCSSKKCANRGSGSESSEDAEILEAIETLELDKEIKSVQRRQADECDRTVADLLLKEEDVQRAEKVLAKHGASVLENVWTDELKSALSNVAKGVQPTNITQVIDEKGSYRKPLSDIGNSLQAAEADGQQKLKQRKRWGKALVQLVPTATQQHPISESQRQLQTGHQREMHSVETSVGTGARASDTPTIPLASHSAMPGSDNAPRFVPATSEVDGLQLYGVGPPRDAGKPFRHPKKKTLLSPPSSPLRARNNHAVEDNTMSKRMANTGTSASPRAPGKGVVQEKENV</sequence>
<evidence type="ECO:0000256" key="2">
    <source>
        <dbReference type="ARBA" id="ARBA00011738"/>
    </source>
</evidence>
<keyword evidence="6 11" id="KW-0067">ATP-binding</keyword>
<feature type="region of interest" description="Disordered" evidence="13">
    <location>
        <begin position="1291"/>
        <end position="1328"/>
    </location>
</feature>
<comment type="similarity">
    <text evidence="10">Belongs to the TRAFAC class myosin-kinesin ATPase superfamily. Kinesin family. KIN-4 subfamily.</text>
</comment>
<dbReference type="Proteomes" id="UP000886520">
    <property type="component" value="Chromosome 19"/>
</dbReference>
<feature type="region of interest" description="Disordered" evidence="13">
    <location>
        <begin position="771"/>
        <end position="791"/>
    </location>
</feature>
<feature type="compositionally biased region" description="Acidic residues" evidence="13">
    <location>
        <begin position="1056"/>
        <end position="1079"/>
    </location>
</feature>
<evidence type="ECO:0000256" key="6">
    <source>
        <dbReference type="ARBA" id="ARBA00022840"/>
    </source>
</evidence>
<evidence type="ECO:0000259" key="14">
    <source>
        <dbReference type="PROSITE" id="PS50067"/>
    </source>
</evidence>
<keyword evidence="3" id="KW-0963">Cytoplasm</keyword>
<feature type="compositionally biased region" description="Polar residues" evidence="13">
    <location>
        <begin position="776"/>
        <end position="791"/>
    </location>
</feature>
<evidence type="ECO:0000256" key="13">
    <source>
        <dbReference type="SAM" id="MobiDB-lite"/>
    </source>
</evidence>
<dbReference type="OrthoDB" id="3176171at2759"/>
<dbReference type="GO" id="GO:0005875">
    <property type="term" value="C:microtubule associated complex"/>
    <property type="evidence" value="ECO:0007669"/>
    <property type="project" value="TreeGrafter"/>
</dbReference>
<comment type="caution">
    <text evidence="15">The sequence shown here is derived from an EMBL/GenBank/DDBJ whole genome shotgun (WGS) entry which is preliminary data.</text>
</comment>
<dbReference type="GO" id="GO:0005737">
    <property type="term" value="C:cytoplasm"/>
    <property type="evidence" value="ECO:0007669"/>
    <property type="project" value="UniProtKB-SubCell"/>
</dbReference>
<dbReference type="SMART" id="SM00129">
    <property type="entry name" value="KISc"/>
    <property type="match status" value="1"/>
</dbReference>
<dbReference type="SUPFAM" id="SSF52540">
    <property type="entry name" value="P-loop containing nucleoside triphosphate hydrolases"/>
    <property type="match status" value="1"/>
</dbReference>
<dbReference type="InterPro" id="IPR027640">
    <property type="entry name" value="Kinesin-like_fam"/>
</dbReference>
<dbReference type="GO" id="GO:0008017">
    <property type="term" value="F:microtubule binding"/>
    <property type="evidence" value="ECO:0007669"/>
    <property type="project" value="InterPro"/>
</dbReference>
<dbReference type="Gene3D" id="3.40.850.10">
    <property type="entry name" value="Kinesin motor domain"/>
    <property type="match status" value="1"/>
</dbReference>
<dbReference type="PANTHER" id="PTHR47969:SF15">
    <property type="entry name" value="CHROMOSOME-ASSOCIATED KINESIN KIF4A-RELATED"/>
    <property type="match status" value="1"/>
</dbReference>
<organism evidence="15 16">
    <name type="scientific">Adiantum capillus-veneris</name>
    <name type="common">Maidenhair fern</name>
    <dbReference type="NCBI Taxonomy" id="13818"/>
    <lineage>
        <taxon>Eukaryota</taxon>
        <taxon>Viridiplantae</taxon>
        <taxon>Streptophyta</taxon>
        <taxon>Embryophyta</taxon>
        <taxon>Tracheophyta</taxon>
        <taxon>Polypodiopsida</taxon>
        <taxon>Polypodiidae</taxon>
        <taxon>Polypodiales</taxon>
        <taxon>Pteridineae</taxon>
        <taxon>Pteridaceae</taxon>
        <taxon>Vittarioideae</taxon>
        <taxon>Adiantum</taxon>
    </lineage>
</organism>
<feature type="coiled-coil region" evidence="12">
    <location>
        <begin position="568"/>
        <end position="709"/>
    </location>
</feature>
<dbReference type="Pfam" id="PF25764">
    <property type="entry name" value="KIF21A_4th"/>
    <property type="match status" value="1"/>
</dbReference>
<dbReference type="GO" id="GO:0007018">
    <property type="term" value="P:microtubule-based movement"/>
    <property type="evidence" value="ECO:0007669"/>
    <property type="project" value="InterPro"/>
</dbReference>
<name>A0A9D4UCN9_ADICA</name>
<feature type="domain" description="Kinesin motor" evidence="14">
    <location>
        <begin position="25"/>
        <end position="383"/>
    </location>
</feature>
<evidence type="ECO:0000256" key="3">
    <source>
        <dbReference type="ARBA" id="ARBA00022490"/>
    </source>
</evidence>
<keyword evidence="8 11" id="KW-0505">Motor protein</keyword>
<keyword evidence="16" id="KW-1185">Reference proteome</keyword>
<dbReference type="FunFam" id="3.40.850.10:FF:000032">
    <property type="entry name" value="kinesin-like protein KIN-4A isoform X1"/>
    <property type="match status" value="1"/>
</dbReference>
<keyword evidence="7 12" id="KW-0175">Coiled coil</keyword>
<dbReference type="GO" id="GO:0051231">
    <property type="term" value="P:spindle elongation"/>
    <property type="evidence" value="ECO:0007669"/>
    <property type="project" value="TreeGrafter"/>
</dbReference>